<proteinExistence type="predicted"/>
<feature type="compositionally biased region" description="Polar residues" evidence="1">
    <location>
        <begin position="100"/>
        <end position="110"/>
    </location>
</feature>
<feature type="non-terminal residue" evidence="2">
    <location>
        <position position="239"/>
    </location>
</feature>
<evidence type="ECO:0000256" key="1">
    <source>
        <dbReference type="SAM" id="MobiDB-lite"/>
    </source>
</evidence>
<protein>
    <submittedName>
        <fullName evidence="2">Uncharacterized protein</fullName>
    </submittedName>
</protein>
<dbReference type="AlphaFoldDB" id="A0A1R3G6Z7"/>
<feature type="compositionally biased region" description="Basic and acidic residues" evidence="1">
    <location>
        <begin position="37"/>
        <end position="47"/>
    </location>
</feature>
<comment type="caution">
    <text evidence="2">The sequence shown here is derived from an EMBL/GenBank/DDBJ whole genome shotgun (WGS) entry which is preliminary data.</text>
</comment>
<name>A0A1R3G6Z7_9ROSI</name>
<accession>A0A1R3G6Z7</accession>
<sequence>MRRDKGKVIKEYGPWLRAEVPRSKGVKFDGLGISETRTGREGDKEKSVNALPNIRQEKIARPNPKQAIVLVKQRKDNPQDFQDENSGMLGDPQHKLLQQGEGSKMQQGEGSKNRESNGVSMEAEFNKVVSVEVNSKTNNEVEHSDNMDEGQPINMGEGFAFTAKGDSSGGAGNRSGKKWKREARVTTSRDGNRKSTAAKLAGRKRDGSKGVMEARKKSREDGELASDSISEYNSPALAE</sequence>
<feature type="region of interest" description="Disordered" evidence="1">
    <location>
        <begin position="28"/>
        <end position="49"/>
    </location>
</feature>
<feature type="region of interest" description="Disordered" evidence="1">
    <location>
        <begin position="135"/>
        <end position="239"/>
    </location>
</feature>
<dbReference type="Proteomes" id="UP000187203">
    <property type="component" value="Unassembled WGS sequence"/>
</dbReference>
<gene>
    <name evidence="2" type="ORF">COLO4_36656</name>
</gene>
<evidence type="ECO:0000313" key="2">
    <source>
        <dbReference type="EMBL" id="OMO53852.1"/>
    </source>
</evidence>
<keyword evidence="3" id="KW-1185">Reference proteome</keyword>
<organism evidence="2 3">
    <name type="scientific">Corchorus olitorius</name>
    <dbReference type="NCBI Taxonomy" id="93759"/>
    <lineage>
        <taxon>Eukaryota</taxon>
        <taxon>Viridiplantae</taxon>
        <taxon>Streptophyta</taxon>
        <taxon>Embryophyta</taxon>
        <taxon>Tracheophyta</taxon>
        <taxon>Spermatophyta</taxon>
        <taxon>Magnoliopsida</taxon>
        <taxon>eudicotyledons</taxon>
        <taxon>Gunneridae</taxon>
        <taxon>Pentapetalae</taxon>
        <taxon>rosids</taxon>
        <taxon>malvids</taxon>
        <taxon>Malvales</taxon>
        <taxon>Malvaceae</taxon>
        <taxon>Grewioideae</taxon>
        <taxon>Apeibeae</taxon>
        <taxon>Corchorus</taxon>
    </lineage>
</organism>
<feature type="region of interest" description="Disordered" evidence="1">
    <location>
        <begin position="73"/>
        <end position="123"/>
    </location>
</feature>
<dbReference type="EMBL" id="AWUE01023448">
    <property type="protein sequence ID" value="OMO53852.1"/>
    <property type="molecule type" value="Genomic_DNA"/>
</dbReference>
<evidence type="ECO:0000313" key="3">
    <source>
        <dbReference type="Proteomes" id="UP000187203"/>
    </source>
</evidence>
<feature type="compositionally biased region" description="Basic and acidic residues" evidence="1">
    <location>
        <begin position="203"/>
        <end position="222"/>
    </location>
</feature>
<reference evidence="3" key="1">
    <citation type="submission" date="2013-09" db="EMBL/GenBank/DDBJ databases">
        <title>Corchorus olitorius genome sequencing.</title>
        <authorList>
            <person name="Alam M."/>
            <person name="Haque M.S."/>
            <person name="Islam M.S."/>
            <person name="Emdad E.M."/>
            <person name="Islam M.M."/>
            <person name="Ahmed B."/>
            <person name="Halim A."/>
            <person name="Hossen Q.M.M."/>
            <person name="Hossain M.Z."/>
            <person name="Ahmed R."/>
            <person name="Khan M.M."/>
            <person name="Islam R."/>
            <person name="Rashid M.M."/>
            <person name="Khan S.A."/>
            <person name="Rahman M.S."/>
            <person name="Alam M."/>
            <person name="Yahiya A.S."/>
            <person name="Khan M.S."/>
            <person name="Azam M.S."/>
            <person name="Haque T."/>
            <person name="Lashkar M.Z.H."/>
            <person name="Akhand A.I."/>
            <person name="Morshed G."/>
            <person name="Roy S."/>
            <person name="Uddin K.S."/>
            <person name="Rabeya T."/>
            <person name="Hossain A.S."/>
            <person name="Chowdhury A."/>
            <person name="Snigdha A.R."/>
            <person name="Mortoza M.S."/>
            <person name="Matin S.A."/>
            <person name="Hoque S.M.E."/>
            <person name="Islam M.K."/>
            <person name="Roy D.K."/>
            <person name="Haider R."/>
            <person name="Moosa M.M."/>
            <person name="Elias S.M."/>
            <person name="Hasan A.M."/>
            <person name="Jahan S."/>
            <person name="Shafiuddin M."/>
            <person name="Mahmood N."/>
            <person name="Shommy N.S."/>
        </authorList>
    </citation>
    <scope>NUCLEOTIDE SEQUENCE [LARGE SCALE GENOMIC DNA]</scope>
    <source>
        <strain evidence="3">cv. O-4</strain>
    </source>
</reference>